<evidence type="ECO:0000313" key="10">
    <source>
        <dbReference type="Proteomes" id="UP001385499"/>
    </source>
</evidence>
<dbReference type="InterPro" id="IPR043519">
    <property type="entry name" value="NT_sf"/>
</dbReference>
<keyword evidence="6" id="KW-0460">Magnesium</keyword>
<keyword evidence="5" id="KW-0479">Metal-binding</keyword>
<feature type="domain" description="Poly A polymerase head" evidence="8">
    <location>
        <begin position="31"/>
        <end position="152"/>
    </location>
</feature>
<gene>
    <name evidence="9" type="ORF">V6575_01295</name>
</gene>
<reference evidence="9 10" key="1">
    <citation type="submission" date="2024-02" db="EMBL/GenBank/DDBJ databases">
        <title>Roseibium algae sp. nov., isolated from marine alga (Grateloupia sp.), showing potential in myo-inositol conversion.</title>
        <authorList>
            <person name="Wang Y."/>
        </authorList>
    </citation>
    <scope>NUCLEOTIDE SEQUENCE [LARGE SCALE GENOMIC DNA]</scope>
    <source>
        <strain evidence="9 10">H3510</strain>
    </source>
</reference>
<dbReference type="InterPro" id="IPR050264">
    <property type="entry name" value="Bact_CCA-adding_enz_type3_sf"/>
</dbReference>
<evidence type="ECO:0000256" key="7">
    <source>
        <dbReference type="RuleBase" id="RU003953"/>
    </source>
</evidence>
<dbReference type="Proteomes" id="UP001385499">
    <property type="component" value="Unassembled WGS sequence"/>
</dbReference>
<comment type="caution">
    <text evidence="9">The sequence shown here is derived from an EMBL/GenBank/DDBJ whole genome shotgun (WGS) entry which is preliminary data.</text>
</comment>
<proteinExistence type="inferred from homology"/>
<name>A0ABU8TGC8_9HYPH</name>
<dbReference type="PANTHER" id="PTHR46173:SF1">
    <property type="entry name" value="CCA TRNA NUCLEOTIDYLTRANSFERASE 1, MITOCHONDRIAL"/>
    <property type="match status" value="1"/>
</dbReference>
<accession>A0ABU8TGC8</accession>
<dbReference type="CDD" id="cd05398">
    <property type="entry name" value="NT_ClassII-CCAase"/>
    <property type="match status" value="1"/>
</dbReference>
<evidence type="ECO:0000259" key="8">
    <source>
        <dbReference type="Pfam" id="PF01743"/>
    </source>
</evidence>
<keyword evidence="4" id="KW-0548">Nucleotidyltransferase</keyword>
<keyword evidence="10" id="KW-1185">Reference proteome</keyword>
<dbReference type="InterPro" id="IPR002646">
    <property type="entry name" value="PolA_pol_head_dom"/>
</dbReference>
<evidence type="ECO:0000256" key="3">
    <source>
        <dbReference type="ARBA" id="ARBA00022694"/>
    </source>
</evidence>
<evidence type="ECO:0000313" key="9">
    <source>
        <dbReference type="EMBL" id="MEJ8472710.1"/>
    </source>
</evidence>
<sequence>MGPELGSAVWLEADSIQAVFEAIEQDGDQALVVGGAIRDTLLNKPVADVDIATTALPNVVSERALRQGLKVVPTGIDHGTVTVVSGGIGYEITTLRQDVETFGRQATVRFGRDWMEDARRRDFTMNAIYCDRTGALHDPLGGLPDCLERRVRFIGNPNHRIQEDYLRILRFFRIHAAYGAGDLDASGLLACVQERDGLRRLSAERIGMEMKRLVVAPLAASVVTSMEINGLMEIVTGGVSRLSDFEAFRRLAGEAPEIDEPALALVALSVGDEEDIIRLSDRLRLSGAERKRMQCALLSSSELAVRGARLSPVEGLRYLYRHGRQASVDGVLLNWARCLGSSEGTDYRKLLLLMRQNPVPVFPIRGRDLIAAGFDVGPELGKKLSDLETEWFDGGFVHSSDELLRRRKP</sequence>
<evidence type="ECO:0000256" key="2">
    <source>
        <dbReference type="ARBA" id="ARBA00022679"/>
    </source>
</evidence>
<keyword evidence="7" id="KW-0694">RNA-binding</keyword>
<dbReference type="SUPFAM" id="SSF81891">
    <property type="entry name" value="Poly A polymerase C-terminal region-like"/>
    <property type="match status" value="1"/>
</dbReference>
<dbReference type="RefSeq" id="WP_340272185.1">
    <property type="nucleotide sequence ID" value="NZ_JBAKIA010000001.1"/>
</dbReference>
<evidence type="ECO:0000256" key="4">
    <source>
        <dbReference type="ARBA" id="ARBA00022695"/>
    </source>
</evidence>
<evidence type="ECO:0000256" key="1">
    <source>
        <dbReference type="ARBA" id="ARBA00001946"/>
    </source>
</evidence>
<dbReference type="SUPFAM" id="SSF81301">
    <property type="entry name" value="Nucleotidyltransferase"/>
    <property type="match status" value="1"/>
</dbReference>
<dbReference type="Gene3D" id="1.10.3090.10">
    <property type="entry name" value="cca-adding enzyme, domain 2"/>
    <property type="match status" value="1"/>
</dbReference>
<organism evidence="9 10">
    <name type="scientific">Roseibium algae</name>
    <dbReference type="NCBI Taxonomy" id="3123038"/>
    <lineage>
        <taxon>Bacteria</taxon>
        <taxon>Pseudomonadati</taxon>
        <taxon>Pseudomonadota</taxon>
        <taxon>Alphaproteobacteria</taxon>
        <taxon>Hyphomicrobiales</taxon>
        <taxon>Stappiaceae</taxon>
        <taxon>Roseibium</taxon>
    </lineage>
</organism>
<dbReference type="EMBL" id="JBAKIA010000001">
    <property type="protein sequence ID" value="MEJ8472710.1"/>
    <property type="molecule type" value="Genomic_DNA"/>
</dbReference>
<evidence type="ECO:0000256" key="5">
    <source>
        <dbReference type="ARBA" id="ARBA00022723"/>
    </source>
</evidence>
<comment type="cofactor">
    <cofactor evidence="1">
        <name>Mg(2+)</name>
        <dbReference type="ChEBI" id="CHEBI:18420"/>
    </cofactor>
</comment>
<evidence type="ECO:0000256" key="6">
    <source>
        <dbReference type="ARBA" id="ARBA00022842"/>
    </source>
</evidence>
<dbReference type="Pfam" id="PF01743">
    <property type="entry name" value="PolyA_pol"/>
    <property type="match status" value="1"/>
</dbReference>
<protein>
    <submittedName>
        <fullName evidence="9">CCA tRNA nucleotidyltransferase</fullName>
    </submittedName>
</protein>
<keyword evidence="2 7" id="KW-0808">Transferase</keyword>
<dbReference type="Gene3D" id="3.30.460.10">
    <property type="entry name" value="Beta Polymerase, domain 2"/>
    <property type="match status" value="1"/>
</dbReference>
<keyword evidence="3" id="KW-0819">tRNA processing</keyword>
<dbReference type="PANTHER" id="PTHR46173">
    <property type="entry name" value="CCA TRNA NUCLEOTIDYLTRANSFERASE 1, MITOCHONDRIAL"/>
    <property type="match status" value="1"/>
</dbReference>
<comment type="similarity">
    <text evidence="7">Belongs to the tRNA nucleotidyltransferase/poly(A) polymerase family.</text>
</comment>